<evidence type="ECO:0000256" key="1">
    <source>
        <dbReference type="ARBA" id="ARBA00005188"/>
    </source>
</evidence>
<dbReference type="SUPFAM" id="SSF56317">
    <property type="entry name" value="Carbon-nitrogen hydrolase"/>
    <property type="match status" value="1"/>
</dbReference>
<dbReference type="InterPro" id="IPR003010">
    <property type="entry name" value="C-N_Hydrolase"/>
</dbReference>
<feature type="binding site" evidence="7">
    <location>
        <begin position="307"/>
        <end position="314"/>
    </location>
    <ligand>
        <name>ATP</name>
        <dbReference type="ChEBI" id="CHEBI:30616"/>
    </ligand>
</feature>
<dbReference type="CDD" id="cd07570">
    <property type="entry name" value="GAT_Gln-NAD-synth"/>
    <property type="match status" value="1"/>
</dbReference>
<dbReference type="GO" id="GO:0003952">
    <property type="term" value="F:NAD+ synthase (glutamine-hydrolyzing) activity"/>
    <property type="evidence" value="ECO:0007669"/>
    <property type="project" value="UniProtKB-UniRule"/>
</dbReference>
<evidence type="ECO:0000313" key="11">
    <source>
        <dbReference type="EMBL" id="SFW50128.1"/>
    </source>
</evidence>
<evidence type="ECO:0000313" key="12">
    <source>
        <dbReference type="Proteomes" id="UP000182680"/>
    </source>
</evidence>
<dbReference type="InterPro" id="IPR003694">
    <property type="entry name" value="NAD_synthase"/>
</dbReference>
<dbReference type="PIRSF" id="PIRSF006630">
    <property type="entry name" value="NADS_GAT"/>
    <property type="match status" value="1"/>
</dbReference>
<dbReference type="PANTHER" id="PTHR23090">
    <property type="entry name" value="NH 3 /GLUTAMINE-DEPENDENT NAD + SYNTHETASE"/>
    <property type="match status" value="1"/>
</dbReference>
<dbReference type="InterPro" id="IPR014729">
    <property type="entry name" value="Rossmann-like_a/b/a_fold"/>
</dbReference>
<dbReference type="NCBIfam" id="TIGR00552">
    <property type="entry name" value="nadE"/>
    <property type="match status" value="1"/>
</dbReference>
<dbReference type="CDD" id="cd00553">
    <property type="entry name" value="NAD_synthase"/>
    <property type="match status" value="1"/>
</dbReference>
<evidence type="ECO:0000256" key="5">
    <source>
        <dbReference type="ARBA" id="ARBA00022840"/>
    </source>
</evidence>
<keyword evidence="5 7" id="KW-0067">ATP-binding</keyword>
<proteinExistence type="inferred from homology"/>
<dbReference type="InterPro" id="IPR022310">
    <property type="entry name" value="NAD/GMP_synthase"/>
</dbReference>
<dbReference type="NCBIfam" id="NF010588">
    <property type="entry name" value="PRK13981.1"/>
    <property type="match status" value="1"/>
</dbReference>
<dbReference type="GO" id="GO:0009435">
    <property type="term" value="P:NAD+ biosynthetic process"/>
    <property type="evidence" value="ECO:0007669"/>
    <property type="project" value="UniProtKB-UniRule"/>
</dbReference>
<dbReference type="Proteomes" id="UP000182680">
    <property type="component" value="Unassembled WGS sequence"/>
</dbReference>
<evidence type="ECO:0000259" key="10">
    <source>
        <dbReference type="PROSITE" id="PS50263"/>
    </source>
</evidence>
<sequence>MKIALLQCNSVTGDVAGNMQRILEASRQAAAAGAELCVTPELALCGVAPGHYLCAEDFAAGCRTALDLLALELRDGPALLVGAPVPSVYASGLLSNAAVLVDKGSWQVASRKVYQGGAQGMGPDTDDSRYFDRGISCGILTIGGWRMGVVLCEDARSEEEAFWKIRYASGHNPLMELVQRGVDALVHMTAAPYSEGAQAAGEHMLSHVAARHHVHLFSVNLVGGNDSRVYSGQSLAFDPTGQLLARGKAFAEDVLVVETAGSAPGGASGGKAPEPLSSCVEENLWHALTLGTRDFVRKCGAEKVIVGLSGGMDSSLVCCVAVEALGAENVTGVLMPSPYSSEGSVSDAHSLAQNLGIRTVTLPIESVMKVFEQALAPGLELFTSRPGDTTFENLQARIRGVVLSSLANRAGALVLNTGNKSEAAMGYSTLYGDTVGALAVIGDLTKTQTYAVARWYNEYRQAEVIPQQVFDKAPSAELRPGQKDEDSLPPYGQLDPVLEELLLPGASSAAANISPLRLEVRNRLFAAEFKRRQEPLALFVSRVPFGAGWQAPVAGRYRLP</sequence>
<name>A0AA94HSZ3_DESDE</name>
<comment type="function">
    <text evidence="7">Catalyzes the ATP-dependent amidation of deamido-NAD to form NAD. Uses L-glutamine as a nitrogen source.</text>
</comment>
<organism evidence="11 12">
    <name type="scientific">Desulfovibrio desulfuricans</name>
    <dbReference type="NCBI Taxonomy" id="876"/>
    <lineage>
        <taxon>Bacteria</taxon>
        <taxon>Pseudomonadati</taxon>
        <taxon>Thermodesulfobacteriota</taxon>
        <taxon>Desulfovibrionia</taxon>
        <taxon>Desulfovibrionales</taxon>
        <taxon>Desulfovibrionaceae</taxon>
        <taxon>Desulfovibrio</taxon>
    </lineage>
</organism>
<feature type="binding site" evidence="7">
    <location>
        <position position="422"/>
    </location>
    <ligand>
        <name>deamido-NAD(+)</name>
        <dbReference type="ChEBI" id="CHEBI:58437"/>
        <note>ligand shared between two neighboring subunits</note>
    </ligand>
</feature>
<feature type="binding site" evidence="7">
    <location>
        <position position="393"/>
    </location>
    <ligand>
        <name>deamido-NAD(+)</name>
        <dbReference type="ChEBI" id="CHEBI:58437"/>
        <note>ligand shared between two neighboring subunits</note>
    </ligand>
</feature>
<evidence type="ECO:0000256" key="8">
    <source>
        <dbReference type="PIRNR" id="PIRNR006630"/>
    </source>
</evidence>
<comment type="similarity">
    <text evidence="9">Belongs to the NAD synthetase family.</text>
</comment>
<dbReference type="RefSeq" id="WP_072311872.1">
    <property type="nucleotide sequence ID" value="NZ_FPIW01000025.1"/>
</dbReference>
<comment type="pathway">
    <text evidence="1 7 8">Cofactor biosynthesis; NAD(+) biosynthesis; NAD(+) from deamido-NAD(+) (L-Gln route): step 1/1.</text>
</comment>
<dbReference type="GO" id="GO:0005737">
    <property type="term" value="C:cytoplasm"/>
    <property type="evidence" value="ECO:0007669"/>
    <property type="project" value="InterPro"/>
</dbReference>
<dbReference type="Pfam" id="PF00795">
    <property type="entry name" value="CN_hydrolase"/>
    <property type="match status" value="1"/>
</dbReference>
<comment type="caution">
    <text evidence="7">Lacks conserved residue(s) required for the propagation of feature annotation.</text>
</comment>
<dbReference type="GO" id="GO:0008795">
    <property type="term" value="F:NAD+ synthase activity"/>
    <property type="evidence" value="ECO:0007669"/>
    <property type="project" value="UniProtKB-UniRule"/>
</dbReference>
<dbReference type="Pfam" id="PF02540">
    <property type="entry name" value="NAD_synthase"/>
    <property type="match status" value="1"/>
</dbReference>
<comment type="catalytic activity">
    <reaction evidence="7 8">
        <text>deamido-NAD(+) + L-glutamine + ATP + H2O = L-glutamate + AMP + diphosphate + NAD(+) + H(+)</text>
        <dbReference type="Rhea" id="RHEA:24384"/>
        <dbReference type="ChEBI" id="CHEBI:15377"/>
        <dbReference type="ChEBI" id="CHEBI:15378"/>
        <dbReference type="ChEBI" id="CHEBI:29985"/>
        <dbReference type="ChEBI" id="CHEBI:30616"/>
        <dbReference type="ChEBI" id="CHEBI:33019"/>
        <dbReference type="ChEBI" id="CHEBI:57540"/>
        <dbReference type="ChEBI" id="CHEBI:58359"/>
        <dbReference type="ChEBI" id="CHEBI:58437"/>
        <dbReference type="ChEBI" id="CHEBI:456215"/>
        <dbReference type="EC" id="6.3.5.1"/>
    </reaction>
</comment>
<evidence type="ECO:0000256" key="9">
    <source>
        <dbReference type="RuleBase" id="RU003811"/>
    </source>
</evidence>
<dbReference type="HAMAP" id="MF_02090">
    <property type="entry name" value="NadE_glutamine_dep"/>
    <property type="match status" value="1"/>
</dbReference>
<protein>
    <recommendedName>
        <fullName evidence="7 8">Glutamine-dependent NAD(+) synthetase</fullName>
        <ecNumber evidence="7 8">6.3.5.1</ecNumber>
    </recommendedName>
    <alternativeName>
        <fullName evidence="7 8">NAD(+) synthase [glutamine-hydrolyzing]</fullName>
    </alternativeName>
</protein>
<feature type="domain" description="CN hydrolase" evidence="10">
    <location>
        <begin position="1"/>
        <end position="261"/>
    </location>
</feature>
<comment type="caution">
    <text evidence="11">The sequence shown here is derived from an EMBL/GenBank/DDBJ whole genome shotgun (WGS) entry which is preliminary data.</text>
</comment>
<dbReference type="EMBL" id="FPIW01000025">
    <property type="protein sequence ID" value="SFW50128.1"/>
    <property type="molecule type" value="Genomic_DNA"/>
</dbReference>
<feature type="binding site" evidence="7">
    <location>
        <position position="530"/>
    </location>
    <ligand>
        <name>deamido-NAD(+)</name>
        <dbReference type="ChEBI" id="CHEBI:58437"/>
        <note>ligand shared between two neighboring subunits</note>
    </ligand>
</feature>
<comment type="similarity">
    <text evidence="2 7 8">In the C-terminal section; belongs to the NAD synthetase family.</text>
</comment>
<dbReference type="PANTHER" id="PTHR23090:SF9">
    <property type="entry name" value="GLUTAMINE-DEPENDENT NAD(+) SYNTHETASE"/>
    <property type="match status" value="1"/>
</dbReference>
<dbReference type="PROSITE" id="PS50263">
    <property type="entry name" value="CN_HYDROLASE"/>
    <property type="match status" value="1"/>
</dbReference>
<dbReference type="InterPro" id="IPR014445">
    <property type="entry name" value="Gln-dep_NAD_synthase"/>
</dbReference>
<keyword evidence="6 7" id="KW-0520">NAD</keyword>
<dbReference type="EC" id="6.3.5.1" evidence="7 8"/>
<evidence type="ECO:0000256" key="6">
    <source>
        <dbReference type="ARBA" id="ARBA00023027"/>
    </source>
</evidence>
<dbReference type="GO" id="GO:0005524">
    <property type="term" value="F:ATP binding"/>
    <property type="evidence" value="ECO:0007669"/>
    <property type="project" value="UniProtKB-UniRule"/>
</dbReference>
<evidence type="ECO:0000256" key="2">
    <source>
        <dbReference type="ARBA" id="ARBA00007145"/>
    </source>
</evidence>
<evidence type="ECO:0000256" key="4">
    <source>
        <dbReference type="ARBA" id="ARBA00022741"/>
    </source>
</evidence>
<accession>A0AA94HSZ3</accession>
<feature type="active site" description="Nucleophile; for glutaminase activity" evidence="7">
    <location>
        <position position="152"/>
    </location>
</feature>
<keyword evidence="3 7" id="KW-0436">Ligase</keyword>
<dbReference type="Gene3D" id="3.60.110.10">
    <property type="entry name" value="Carbon-nitrogen hydrolase"/>
    <property type="match status" value="1"/>
</dbReference>
<dbReference type="Gene3D" id="3.40.50.620">
    <property type="entry name" value="HUPs"/>
    <property type="match status" value="1"/>
</dbReference>
<dbReference type="InterPro" id="IPR036526">
    <property type="entry name" value="C-N_Hydrolase_sf"/>
</dbReference>
<evidence type="ECO:0000256" key="7">
    <source>
        <dbReference type="HAMAP-Rule" id="MF_02090"/>
    </source>
</evidence>
<dbReference type="SUPFAM" id="SSF52402">
    <property type="entry name" value="Adenine nucleotide alpha hydrolases-like"/>
    <property type="match status" value="1"/>
</dbReference>
<reference evidence="12" key="1">
    <citation type="submission" date="2016-11" db="EMBL/GenBank/DDBJ databases">
        <authorList>
            <person name="Jaros S."/>
            <person name="Januszkiewicz K."/>
            <person name="Wedrychowicz H."/>
        </authorList>
    </citation>
    <scope>NUCLEOTIDE SEQUENCE [LARGE SCALE GENOMIC DNA]</scope>
    <source>
        <strain evidence="12">DSM 7057</strain>
    </source>
</reference>
<feature type="active site" description="Proton acceptor; for glutaminase activity" evidence="7">
    <location>
        <position position="41"/>
    </location>
</feature>
<dbReference type="GO" id="GO:0004359">
    <property type="term" value="F:glutaminase activity"/>
    <property type="evidence" value="ECO:0007669"/>
    <property type="project" value="InterPro"/>
</dbReference>
<keyword evidence="4 7" id="KW-0547">Nucleotide-binding</keyword>
<evidence type="ECO:0000256" key="3">
    <source>
        <dbReference type="ARBA" id="ARBA00022598"/>
    </source>
</evidence>
<dbReference type="AlphaFoldDB" id="A0AA94HSZ3"/>
<gene>
    <name evidence="7" type="primary">nadE</name>
    <name evidence="11" type="ORF">SAMN02910291_01574</name>
</gene>
<feature type="binding site" evidence="7">
    <location>
        <position position="417"/>
    </location>
    <ligand>
        <name>ATP</name>
        <dbReference type="ChEBI" id="CHEBI:30616"/>
    </ligand>
</feature>